<proteinExistence type="predicted"/>
<dbReference type="AlphaFoldDB" id="A0AAN6YMI7"/>
<feature type="compositionally biased region" description="Polar residues" evidence="1">
    <location>
        <begin position="575"/>
        <end position="611"/>
    </location>
</feature>
<dbReference type="Proteomes" id="UP001301958">
    <property type="component" value="Unassembled WGS sequence"/>
</dbReference>
<feature type="compositionally biased region" description="Low complexity" evidence="1">
    <location>
        <begin position="530"/>
        <end position="541"/>
    </location>
</feature>
<evidence type="ECO:0000256" key="1">
    <source>
        <dbReference type="SAM" id="MobiDB-lite"/>
    </source>
</evidence>
<comment type="caution">
    <text evidence="2">The sequence shown here is derived from an EMBL/GenBank/DDBJ whole genome shotgun (WGS) entry which is preliminary data.</text>
</comment>
<name>A0AAN6YMI7_9PEZI</name>
<evidence type="ECO:0008006" key="4">
    <source>
        <dbReference type="Google" id="ProtNLM"/>
    </source>
</evidence>
<evidence type="ECO:0000313" key="2">
    <source>
        <dbReference type="EMBL" id="KAK4221988.1"/>
    </source>
</evidence>
<feature type="region of interest" description="Disordered" evidence="1">
    <location>
        <begin position="476"/>
        <end position="495"/>
    </location>
</feature>
<accession>A0AAN6YMI7</accession>
<gene>
    <name evidence="2" type="ORF">QBC38DRAFT_402426</name>
</gene>
<feature type="region of interest" description="Disordered" evidence="1">
    <location>
        <begin position="522"/>
        <end position="655"/>
    </location>
</feature>
<feature type="compositionally biased region" description="Polar residues" evidence="1">
    <location>
        <begin position="553"/>
        <end position="563"/>
    </location>
</feature>
<feature type="non-terminal residue" evidence="2">
    <location>
        <position position="869"/>
    </location>
</feature>
<keyword evidence="3" id="KW-1185">Reference proteome</keyword>
<evidence type="ECO:0000313" key="3">
    <source>
        <dbReference type="Proteomes" id="UP001301958"/>
    </source>
</evidence>
<organism evidence="2 3">
    <name type="scientific">Podospora fimiseda</name>
    <dbReference type="NCBI Taxonomy" id="252190"/>
    <lineage>
        <taxon>Eukaryota</taxon>
        <taxon>Fungi</taxon>
        <taxon>Dikarya</taxon>
        <taxon>Ascomycota</taxon>
        <taxon>Pezizomycotina</taxon>
        <taxon>Sordariomycetes</taxon>
        <taxon>Sordariomycetidae</taxon>
        <taxon>Sordariales</taxon>
        <taxon>Podosporaceae</taxon>
        <taxon>Podospora</taxon>
    </lineage>
</organism>
<reference evidence="2" key="1">
    <citation type="journal article" date="2023" name="Mol. Phylogenet. Evol.">
        <title>Genome-scale phylogeny and comparative genomics of the fungal order Sordariales.</title>
        <authorList>
            <person name="Hensen N."/>
            <person name="Bonometti L."/>
            <person name="Westerberg I."/>
            <person name="Brannstrom I.O."/>
            <person name="Guillou S."/>
            <person name="Cros-Aarteil S."/>
            <person name="Calhoun S."/>
            <person name="Haridas S."/>
            <person name="Kuo A."/>
            <person name="Mondo S."/>
            <person name="Pangilinan J."/>
            <person name="Riley R."/>
            <person name="LaButti K."/>
            <person name="Andreopoulos B."/>
            <person name="Lipzen A."/>
            <person name="Chen C."/>
            <person name="Yan M."/>
            <person name="Daum C."/>
            <person name="Ng V."/>
            <person name="Clum A."/>
            <person name="Steindorff A."/>
            <person name="Ohm R.A."/>
            <person name="Martin F."/>
            <person name="Silar P."/>
            <person name="Natvig D.O."/>
            <person name="Lalanne C."/>
            <person name="Gautier V."/>
            <person name="Ament-Velasquez S.L."/>
            <person name="Kruys A."/>
            <person name="Hutchinson M.I."/>
            <person name="Powell A.J."/>
            <person name="Barry K."/>
            <person name="Miller A.N."/>
            <person name="Grigoriev I.V."/>
            <person name="Debuchy R."/>
            <person name="Gladieux P."/>
            <person name="Hiltunen Thoren M."/>
            <person name="Johannesson H."/>
        </authorList>
    </citation>
    <scope>NUCLEOTIDE SEQUENCE</scope>
    <source>
        <strain evidence="2">CBS 990.96</strain>
    </source>
</reference>
<dbReference type="EMBL" id="MU865499">
    <property type="protein sequence ID" value="KAK4221988.1"/>
    <property type="molecule type" value="Genomic_DNA"/>
</dbReference>
<feature type="compositionally biased region" description="Polar residues" evidence="1">
    <location>
        <begin position="620"/>
        <end position="647"/>
    </location>
</feature>
<protein>
    <recommendedName>
        <fullName evidence="4">Fungal N-terminal domain-containing protein</fullName>
    </recommendedName>
</protein>
<reference evidence="2" key="2">
    <citation type="submission" date="2023-05" db="EMBL/GenBank/DDBJ databases">
        <authorList>
            <consortium name="Lawrence Berkeley National Laboratory"/>
            <person name="Steindorff A."/>
            <person name="Hensen N."/>
            <person name="Bonometti L."/>
            <person name="Westerberg I."/>
            <person name="Brannstrom I.O."/>
            <person name="Guillou S."/>
            <person name="Cros-Aarteil S."/>
            <person name="Calhoun S."/>
            <person name="Haridas S."/>
            <person name="Kuo A."/>
            <person name="Mondo S."/>
            <person name="Pangilinan J."/>
            <person name="Riley R."/>
            <person name="Labutti K."/>
            <person name="Andreopoulos B."/>
            <person name="Lipzen A."/>
            <person name="Chen C."/>
            <person name="Yanf M."/>
            <person name="Daum C."/>
            <person name="Ng V."/>
            <person name="Clum A."/>
            <person name="Ohm R."/>
            <person name="Martin F."/>
            <person name="Silar P."/>
            <person name="Natvig D."/>
            <person name="Lalanne C."/>
            <person name="Gautier V."/>
            <person name="Ament-Velasquez S.L."/>
            <person name="Kruys A."/>
            <person name="Hutchinson M.I."/>
            <person name="Powell A.J."/>
            <person name="Barry K."/>
            <person name="Miller A.N."/>
            <person name="Grigoriev I.V."/>
            <person name="Debuchy R."/>
            <person name="Gladieux P."/>
            <person name="Thoren M.H."/>
            <person name="Johannesson H."/>
        </authorList>
    </citation>
    <scope>NUCLEOTIDE SEQUENCE</scope>
    <source>
        <strain evidence="2">CBS 990.96</strain>
    </source>
</reference>
<sequence length="869" mass="96209">MLLPLDIAEIHGAISLAYKVIEIGWSDAHNANRQYNEFREDIEALINILSNLADIIRRAQLSFPHSARPSTATSRGATQVLGNFKGVLDDCVILLEQKGSFGTQQGPVRNFQWFLLVKDDIQILRDRIAVCNIKLSLALRCLEVERQDGTTQLLWGLADFFDQRISELENFIRAGEQPERTLDIPHTIRSYLLAIITSRYGELGAILVDQAIDEIVFYLDRATQSHKRRQATQSSPADRAIRLYNIFRAFSLLQTTKEAVPRVTVDDFQTYFPRLGMTLQRFLKKLGERIFAAYVAFIHEVGQMPTESEIWAIVEAESGVWDEHRQWKPKQQQGNDPRRGARLLKIRLQDLNAAQQSLEIYQHNSENPRHLTAIVAEGNRDLVHQFDLGTLQLAPNEDTFATGSDRYSVSLNPSQNGQQPGLNLVFQSRGGLFTFQQCITGFKVVDDFSGTRVETQRAGLVVGGEHRAEMSRIQLWSSTTPSSGRAIPPELLGEPKRTLRNLPGNSSRAPILPQLDSFSTLTLSQPIDNSPITTPSSSTPSFEGQQAPFGSSFPRTQGVTMTRATGELRTGSGGPNTYWQSQVNDNTRNGGTASWQPRLNESPGNRTSGRSWDTRPGATSPVSPSSPVRMNRNSGSRWDQPAQRSPPQHQPPPTLVTRLNRRASMAMSLLSLSSGDSQAQSIMSSNLVQVDNKGTLGCIIDAPEPPRLVFFLKGRGPLDPHSLLVIDIDDNLIINTDLCECRQEDPIRNSMHYQTGRALGSGQTPQRPPCNIVVIQARDGRDISAKETRLLPTNNNNGMGASSRASSSTAFWNLASAGRHQPDAEGLDKVKRLRLVTIEFGAGVEGGSLLVSPTVSSIRLTNWIICSSE</sequence>